<dbReference type="PANTHER" id="PTHR48006">
    <property type="entry name" value="LEUCINE-RICH REPEAT-CONTAINING PROTEIN DDB_G0281931-RELATED"/>
    <property type="match status" value="1"/>
</dbReference>
<dbReference type="PROSITE" id="PS50011">
    <property type="entry name" value="PROTEIN_KINASE_DOM"/>
    <property type="match status" value="1"/>
</dbReference>
<dbReference type="GO" id="GO:0005524">
    <property type="term" value="F:ATP binding"/>
    <property type="evidence" value="ECO:0007669"/>
    <property type="project" value="UniProtKB-KW"/>
</dbReference>
<protein>
    <recommendedName>
        <fullName evidence="13">Protein kinase domain-containing protein</fullName>
    </recommendedName>
</protein>
<name>A0A8S9SKY5_BRACR</name>
<keyword evidence="6" id="KW-0677">Repeat</keyword>
<evidence type="ECO:0000256" key="7">
    <source>
        <dbReference type="ARBA" id="ARBA00022741"/>
    </source>
</evidence>
<evidence type="ECO:0000256" key="5">
    <source>
        <dbReference type="ARBA" id="ARBA00022729"/>
    </source>
</evidence>
<dbReference type="InterPro" id="IPR000719">
    <property type="entry name" value="Prot_kinase_dom"/>
</dbReference>
<evidence type="ECO:0000256" key="11">
    <source>
        <dbReference type="ARBA" id="ARBA00023170"/>
    </source>
</evidence>
<evidence type="ECO:0000256" key="10">
    <source>
        <dbReference type="ARBA" id="ARBA00023136"/>
    </source>
</evidence>
<proteinExistence type="predicted"/>
<dbReference type="SUPFAM" id="SSF56112">
    <property type="entry name" value="Protein kinase-like (PK-like)"/>
    <property type="match status" value="1"/>
</dbReference>
<evidence type="ECO:0000256" key="4">
    <source>
        <dbReference type="ARBA" id="ARBA00022692"/>
    </source>
</evidence>
<dbReference type="PIRSF" id="PIRSF000654">
    <property type="entry name" value="Integrin-linked_kinase"/>
    <property type="match status" value="1"/>
</dbReference>
<evidence type="ECO:0000256" key="8">
    <source>
        <dbReference type="ARBA" id="ARBA00022840"/>
    </source>
</evidence>
<keyword evidence="9" id="KW-1133">Transmembrane helix</keyword>
<comment type="subcellular location">
    <subcellularLocation>
        <location evidence="1">Membrane</location>
        <topology evidence="1">Single-pass type I membrane protein</topology>
    </subcellularLocation>
</comment>
<keyword evidence="12" id="KW-0325">Glycoprotein</keyword>
<keyword evidence="8" id="KW-0067">ATP-binding</keyword>
<evidence type="ECO:0000256" key="1">
    <source>
        <dbReference type="ARBA" id="ARBA00004479"/>
    </source>
</evidence>
<evidence type="ECO:0000256" key="2">
    <source>
        <dbReference type="ARBA" id="ARBA00022614"/>
    </source>
</evidence>
<evidence type="ECO:0000256" key="6">
    <source>
        <dbReference type="ARBA" id="ARBA00022737"/>
    </source>
</evidence>
<keyword evidence="2" id="KW-0433">Leucine-rich repeat</keyword>
<keyword evidence="7" id="KW-0547">Nucleotide-binding</keyword>
<dbReference type="AlphaFoldDB" id="A0A8S9SKY5"/>
<feature type="domain" description="Protein kinase" evidence="13">
    <location>
        <begin position="1"/>
        <end position="262"/>
    </location>
</feature>
<dbReference type="InterPro" id="IPR011009">
    <property type="entry name" value="Kinase-like_dom_sf"/>
</dbReference>
<dbReference type="EMBL" id="QGKX02000004">
    <property type="protein sequence ID" value="KAF3601417.1"/>
    <property type="molecule type" value="Genomic_DNA"/>
</dbReference>
<dbReference type="PANTHER" id="PTHR48006:SF34">
    <property type="entry name" value="OS08G0203700 PROTEIN"/>
    <property type="match status" value="1"/>
</dbReference>
<dbReference type="Gene3D" id="3.30.200.20">
    <property type="entry name" value="Phosphorylase Kinase, domain 1"/>
    <property type="match status" value="1"/>
</dbReference>
<keyword evidence="10" id="KW-0472">Membrane</keyword>
<dbReference type="Gene3D" id="1.10.510.10">
    <property type="entry name" value="Transferase(Phosphotransferase) domain 1"/>
    <property type="match status" value="1"/>
</dbReference>
<keyword evidence="11" id="KW-0675">Receptor</keyword>
<dbReference type="Proteomes" id="UP000712600">
    <property type="component" value="Unassembled WGS sequence"/>
</dbReference>
<sequence length="300" mass="34133">MIGSGGFEDVYKAQLADGSVVAVKKLNQFTGQGDRELMAEMETIGKIKHRNLVPLLDYCKIGKERLLVYECMRHGSLETVLHRGEIFLDWTARKKIATGAARGLAFLHHSCIPHIIHINMKSSNVLLDQDLIARVSDFGMVGLVSALDTRLGYVPPEYHYQSFQCTTEGDVYSYGVILLELLSGKRPIDPEEFGEDNNLVGWAKQLYRENRRAEIFDPNLITEKSDDVELFHYLRIASLCLDERPFERPTMIQVMTMLKELVQVDTENNSLDELSLKETPMVEEESRGTEREIVELHSTL</sequence>
<dbReference type="Pfam" id="PF00069">
    <property type="entry name" value="Pkinase"/>
    <property type="match status" value="1"/>
</dbReference>
<evidence type="ECO:0000256" key="9">
    <source>
        <dbReference type="ARBA" id="ARBA00022989"/>
    </source>
</evidence>
<dbReference type="InterPro" id="IPR051824">
    <property type="entry name" value="LRR_Rcpt-Like_S/T_Kinase"/>
</dbReference>
<keyword evidence="3" id="KW-0808">Transferase</keyword>
<evidence type="ECO:0000259" key="13">
    <source>
        <dbReference type="PROSITE" id="PS50011"/>
    </source>
</evidence>
<dbReference type="FunFam" id="1.10.510.10:FF:000388">
    <property type="entry name" value="Leucine-rich repeat receptor-like tyrosine-protein kinase PXC3"/>
    <property type="match status" value="1"/>
</dbReference>
<evidence type="ECO:0000313" key="14">
    <source>
        <dbReference type="EMBL" id="KAF3601417.1"/>
    </source>
</evidence>
<evidence type="ECO:0000256" key="3">
    <source>
        <dbReference type="ARBA" id="ARBA00022679"/>
    </source>
</evidence>
<accession>A0A8S9SKY5</accession>
<dbReference type="GO" id="GO:0016020">
    <property type="term" value="C:membrane"/>
    <property type="evidence" value="ECO:0007669"/>
    <property type="project" value="UniProtKB-SubCell"/>
</dbReference>
<evidence type="ECO:0000313" key="15">
    <source>
        <dbReference type="Proteomes" id="UP000712600"/>
    </source>
</evidence>
<organism evidence="14 15">
    <name type="scientific">Brassica cretica</name>
    <name type="common">Mustard</name>
    <dbReference type="NCBI Taxonomy" id="69181"/>
    <lineage>
        <taxon>Eukaryota</taxon>
        <taxon>Viridiplantae</taxon>
        <taxon>Streptophyta</taxon>
        <taxon>Embryophyta</taxon>
        <taxon>Tracheophyta</taxon>
        <taxon>Spermatophyta</taxon>
        <taxon>Magnoliopsida</taxon>
        <taxon>eudicotyledons</taxon>
        <taxon>Gunneridae</taxon>
        <taxon>Pentapetalae</taxon>
        <taxon>rosids</taxon>
        <taxon>malvids</taxon>
        <taxon>Brassicales</taxon>
        <taxon>Brassicaceae</taxon>
        <taxon>Brassiceae</taxon>
        <taxon>Brassica</taxon>
    </lineage>
</organism>
<gene>
    <name evidence="14" type="ORF">F2Q69_00038540</name>
</gene>
<dbReference type="GO" id="GO:0004672">
    <property type="term" value="F:protein kinase activity"/>
    <property type="evidence" value="ECO:0007669"/>
    <property type="project" value="InterPro"/>
</dbReference>
<keyword evidence="5" id="KW-0732">Signal</keyword>
<keyword evidence="4" id="KW-0812">Transmembrane</keyword>
<reference evidence="14" key="1">
    <citation type="submission" date="2019-12" db="EMBL/GenBank/DDBJ databases">
        <title>Genome sequencing and annotation of Brassica cretica.</title>
        <authorList>
            <person name="Studholme D.J."/>
            <person name="Sarris P."/>
        </authorList>
    </citation>
    <scope>NUCLEOTIDE SEQUENCE</scope>
    <source>
        <strain evidence="14">PFS-109/04</strain>
        <tissue evidence="14">Leaf</tissue>
    </source>
</reference>
<evidence type="ECO:0000256" key="12">
    <source>
        <dbReference type="ARBA" id="ARBA00023180"/>
    </source>
</evidence>
<comment type="caution">
    <text evidence="14">The sequence shown here is derived from an EMBL/GenBank/DDBJ whole genome shotgun (WGS) entry which is preliminary data.</text>
</comment>